<gene>
    <name evidence="2" type="ORF">TrRE_jg5345</name>
</gene>
<dbReference type="InterPro" id="IPR042277">
    <property type="entry name" value="IST1-like"/>
</dbReference>
<keyword evidence="3" id="KW-1185">Reference proteome</keyword>
<dbReference type="OrthoDB" id="29853at2759"/>
<evidence type="ECO:0000256" key="1">
    <source>
        <dbReference type="ARBA" id="ARBA00005536"/>
    </source>
</evidence>
<sequence>MVFGFLQGFSVNKLKPNLKMAVHRFQISSNKKTNLIKAQKKEIAKLLQERPPKEEKARIRAEGLIREDSNIEAYEILELMCDLLHERMRLIETTKECPGDLKSTAMANTNGVLNERVVLKLSVQPPSAFQVISYLRVIADEHGFEYDPDVDITAGGAMAAPTGFSVPVAPGSGYGQIYAQPEGQAPELPSGWTYEAGLLA</sequence>
<reference evidence="2" key="1">
    <citation type="submission" date="2022-07" db="EMBL/GenBank/DDBJ databases">
        <title>Genome analysis of Parmales, a sister group of diatoms, reveals the evolutionary specialization of diatoms from phago-mixotrophs to photoautotrophs.</title>
        <authorList>
            <person name="Ban H."/>
            <person name="Sato S."/>
            <person name="Yoshikawa S."/>
            <person name="Kazumasa Y."/>
            <person name="Nakamura Y."/>
            <person name="Ichinomiya M."/>
            <person name="Saitoh K."/>
            <person name="Sato N."/>
            <person name="Blanc-Mathieu R."/>
            <person name="Endo H."/>
            <person name="Kuwata A."/>
            <person name="Ogata H."/>
        </authorList>
    </citation>
    <scope>NUCLEOTIDE SEQUENCE</scope>
</reference>
<dbReference type="InterPro" id="IPR005061">
    <property type="entry name" value="Ist1"/>
</dbReference>
<dbReference type="Proteomes" id="UP001165082">
    <property type="component" value="Unassembled WGS sequence"/>
</dbReference>
<dbReference type="PANTHER" id="PTHR12161">
    <property type="entry name" value="IST1 FAMILY MEMBER"/>
    <property type="match status" value="1"/>
</dbReference>
<dbReference type="EMBL" id="BRXZ01001127">
    <property type="protein sequence ID" value="GMH63171.1"/>
    <property type="molecule type" value="Genomic_DNA"/>
</dbReference>
<evidence type="ECO:0000313" key="3">
    <source>
        <dbReference type="Proteomes" id="UP001165082"/>
    </source>
</evidence>
<comment type="similarity">
    <text evidence="1">Belongs to the IST1 family.</text>
</comment>
<evidence type="ECO:0000313" key="2">
    <source>
        <dbReference type="EMBL" id="GMH63171.1"/>
    </source>
</evidence>
<dbReference type="GO" id="GO:0015031">
    <property type="term" value="P:protein transport"/>
    <property type="evidence" value="ECO:0007669"/>
    <property type="project" value="InterPro"/>
</dbReference>
<protein>
    <recommendedName>
        <fullName evidence="4">IST1 homolog</fullName>
    </recommendedName>
</protein>
<organism evidence="2 3">
    <name type="scientific">Triparma retinervis</name>
    <dbReference type="NCBI Taxonomy" id="2557542"/>
    <lineage>
        <taxon>Eukaryota</taxon>
        <taxon>Sar</taxon>
        <taxon>Stramenopiles</taxon>
        <taxon>Ochrophyta</taxon>
        <taxon>Bolidophyceae</taxon>
        <taxon>Parmales</taxon>
        <taxon>Triparmaceae</taxon>
        <taxon>Triparma</taxon>
    </lineage>
</organism>
<proteinExistence type="inferred from homology"/>
<accession>A0A9W7A068</accession>
<feature type="non-terminal residue" evidence="2">
    <location>
        <position position="200"/>
    </location>
</feature>
<name>A0A9W7A068_9STRA</name>
<dbReference type="Pfam" id="PF03398">
    <property type="entry name" value="Ist1"/>
    <property type="match status" value="1"/>
</dbReference>
<dbReference type="PANTHER" id="PTHR12161:SF5">
    <property type="entry name" value="IST1 HOMOLOG"/>
    <property type="match status" value="1"/>
</dbReference>
<dbReference type="AlphaFoldDB" id="A0A9W7A068"/>
<comment type="caution">
    <text evidence="2">The sequence shown here is derived from an EMBL/GenBank/DDBJ whole genome shotgun (WGS) entry which is preliminary data.</text>
</comment>
<evidence type="ECO:0008006" key="4">
    <source>
        <dbReference type="Google" id="ProtNLM"/>
    </source>
</evidence>
<dbReference type="Gene3D" id="1.20.1260.60">
    <property type="entry name" value="Vacuolar protein sorting-associated protein Ist1"/>
    <property type="match status" value="2"/>
</dbReference>